<accession>A0A6M3LA83</accession>
<dbReference type="AlphaFoldDB" id="A0A6M3LA83"/>
<name>A0A6M3LA83_9ZZZZ</name>
<dbReference type="EMBL" id="MT143030">
    <property type="protein sequence ID" value="QJA92007.1"/>
    <property type="molecule type" value="Genomic_DNA"/>
</dbReference>
<gene>
    <name evidence="1" type="ORF">MM415B03210_0007</name>
</gene>
<proteinExistence type="predicted"/>
<reference evidence="1" key="1">
    <citation type="submission" date="2020-03" db="EMBL/GenBank/DDBJ databases">
        <title>The deep terrestrial virosphere.</title>
        <authorList>
            <person name="Holmfeldt K."/>
            <person name="Nilsson E."/>
            <person name="Simone D."/>
            <person name="Lopez-Fernandez M."/>
            <person name="Wu X."/>
            <person name="de Brujin I."/>
            <person name="Lundin D."/>
            <person name="Andersson A."/>
            <person name="Bertilsson S."/>
            <person name="Dopson M."/>
        </authorList>
    </citation>
    <scope>NUCLEOTIDE SEQUENCE</scope>
    <source>
        <strain evidence="1">MM415B03210</strain>
    </source>
</reference>
<protein>
    <submittedName>
        <fullName evidence="1">Uncharacterized protein</fullName>
    </submittedName>
</protein>
<sequence>MLEDTEKSEQGKKIAAGKLLSKYIREIASEEYDDPIIKARGEEAVMVTKAEAIARHIWNEALGFVEEVDIYKEGKKVGVELKVHKPDKWAINLIWDRLEGRAGAADVKSSSDKASLTGRVSAQGKKRLDQIAKSSLKNK</sequence>
<evidence type="ECO:0000313" key="1">
    <source>
        <dbReference type="EMBL" id="QJA92007.1"/>
    </source>
</evidence>
<organism evidence="1">
    <name type="scientific">viral metagenome</name>
    <dbReference type="NCBI Taxonomy" id="1070528"/>
    <lineage>
        <taxon>unclassified sequences</taxon>
        <taxon>metagenomes</taxon>
        <taxon>organismal metagenomes</taxon>
    </lineage>
</organism>